<reference evidence="1" key="1">
    <citation type="submission" date="2018-05" db="EMBL/GenBank/DDBJ databases">
        <authorList>
            <person name="Lanie J.A."/>
            <person name="Ng W.-L."/>
            <person name="Kazmierczak K.M."/>
            <person name="Andrzejewski T.M."/>
            <person name="Davidsen T.M."/>
            <person name="Wayne K.J."/>
            <person name="Tettelin H."/>
            <person name="Glass J.I."/>
            <person name="Rusch D."/>
            <person name="Podicherti R."/>
            <person name="Tsui H.-C.T."/>
            <person name="Winkler M.E."/>
        </authorList>
    </citation>
    <scope>NUCLEOTIDE SEQUENCE</scope>
</reference>
<proteinExistence type="predicted"/>
<name>A0A382M270_9ZZZZ</name>
<feature type="non-terminal residue" evidence="1">
    <location>
        <position position="1"/>
    </location>
</feature>
<evidence type="ECO:0000313" key="1">
    <source>
        <dbReference type="EMBL" id="SVC41442.1"/>
    </source>
</evidence>
<dbReference type="Pfam" id="PF09476">
    <property type="entry name" value="Pilus_CpaD"/>
    <property type="match status" value="1"/>
</dbReference>
<dbReference type="AlphaFoldDB" id="A0A382M270"/>
<dbReference type="InterPro" id="IPR019027">
    <property type="entry name" value="Pilus_biogenesis_CpaD-related"/>
</dbReference>
<evidence type="ECO:0008006" key="2">
    <source>
        <dbReference type="Google" id="ProtNLM"/>
    </source>
</evidence>
<protein>
    <recommendedName>
        <fullName evidence="2">Pilus assembly protein CpaD</fullName>
    </recommendedName>
</protein>
<organism evidence="1">
    <name type="scientific">marine metagenome</name>
    <dbReference type="NCBI Taxonomy" id="408172"/>
    <lineage>
        <taxon>unclassified sequences</taxon>
        <taxon>metagenomes</taxon>
        <taxon>ecological metagenomes</taxon>
    </lineage>
</organism>
<gene>
    <name evidence="1" type="ORF">METZ01_LOCUS294296</name>
</gene>
<accession>A0A382M270</accession>
<dbReference type="EMBL" id="UINC01089939">
    <property type="protein sequence ID" value="SVC41442.1"/>
    <property type="molecule type" value="Genomic_DNA"/>
</dbReference>
<sequence>IVKVPECGDWSGETGFNPTNMPTKNYGCSYQRNIGLMVSDPQDLIKSDPSLDTLDSATIERIIGQYELGEPTSSESTGYRAYDEE</sequence>